<dbReference type="Proteomes" id="UP000297647">
    <property type="component" value="Unassembled WGS sequence"/>
</dbReference>
<evidence type="ECO:0000313" key="3">
    <source>
        <dbReference type="EMBL" id="TFV97150.1"/>
    </source>
</evidence>
<gene>
    <name evidence="3" type="ORF">E4S40_00400</name>
</gene>
<dbReference type="OrthoDB" id="7362103at2"/>
<evidence type="ECO:0000259" key="2">
    <source>
        <dbReference type="Pfam" id="PF13778"/>
    </source>
</evidence>
<sequence>MNFLIPLLMVLSLDISQPKGLKDFRWEKRILLFFDCSEDSCVDFKEYESKISERKLLIVRFEGQNLVQNSEEIDLEKDSFLKVKNKEKGGSQWYLIGLDGGVKASGKQSEFDWDWIFRKIDSMPMRQSEIRIGVKN</sequence>
<evidence type="ECO:0000313" key="4">
    <source>
        <dbReference type="Proteomes" id="UP000297647"/>
    </source>
</evidence>
<feature type="domain" description="DUF4174" evidence="2">
    <location>
        <begin position="21"/>
        <end position="129"/>
    </location>
</feature>
<protein>
    <submittedName>
        <fullName evidence="3">DUF4174 domain-containing protein</fullName>
    </submittedName>
</protein>
<dbReference type="InterPro" id="IPR025232">
    <property type="entry name" value="DUF4174"/>
</dbReference>
<keyword evidence="4" id="KW-1185">Reference proteome</keyword>
<proteinExistence type="predicted"/>
<organism evidence="3 4">
    <name type="scientific">Algoriphagus kandeliae</name>
    <dbReference type="NCBI Taxonomy" id="2562278"/>
    <lineage>
        <taxon>Bacteria</taxon>
        <taxon>Pseudomonadati</taxon>
        <taxon>Bacteroidota</taxon>
        <taxon>Cytophagia</taxon>
        <taxon>Cytophagales</taxon>
        <taxon>Cyclobacteriaceae</taxon>
        <taxon>Algoriphagus</taxon>
    </lineage>
</organism>
<keyword evidence="1" id="KW-0732">Signal</keyword>
<comment type="caution">
    <text evidence="3">The sequence shown here is derived from an EMBL/GenBank/DDBJ whole genome shotgun (WGS) entry which is preliminary data.</text>
</comment>
<name>A0A4Y9QYP4_9BACT</name>
<accession>A0A4Y9QYP4</accession>
<dbReference type="EMBL" id="SPSB01000001">
    <property type="protein sequence ID" value="TFV97150.1"/>
    <property type="molecule type" value="Genomic_DNA"/>
</dbReference>
<dbReference type="AlphaFoldDB" id="A0A4Y9QYP4"/>
<reference evidence="3 4" key="1">
    <citation type="submission" date="2019-03" db="EMBL/GenBank/DDBJ databases">
        <title>Algoriphagus sp. nov, a new strain isolated from root system soil of mangrove plant Kandelia.</title>
        <authorList>
            <person name="Yin Q."/>
            <person name="Wang K."/>
            <person name="Song Z."/>
        </authorList>
    </citation>
    <scope>NUCLEOTIDE SEQUENCE [LARGE SCALE GENOMIC DNA]</scope>
    <source>
        <strain evidence="3 4">XY-J91</strain>
    </source>
</reference>
<evidence type="ECO:0000256" key="1">
    <source>
        <dbReference type="ARBA" id="ARBA00022729"/>
    </source>
</evidence>
<dbReference type="Pfam" id="PF13778">
    <property type="entry name" value="DUF4174"/>
    <property type="match status" value="1"/>
</dbReference>
<dbReference type="RefSeq" id="WP_135069199.1">
    <property type="nucleotide sequence ID" value="NZ_SPSB01000001.1"/>
</dbReference>